<comment type="similarity">
    <text evidence="2 10">Belongs to the PIEZO (TC 1.A.75) family.</text>
</comment>
<evidence type="ECO:0000256" key="5">
    <source>
        <dbReference type="ARBA" id="ARBA00022692"/>
    </source>
</evidence>
<dbReference type="InterPro" id="IPR031805">
    <property type="entry name" value="Piezo_TM25-28"/>
</dbReference>
<keyword evidence="11" id="KW-0175">Coiled coil</keyword>
<evidence type="ECO:0000259" key="13">
    <source>
        <dbReference type="Pfam" id="PF12166"/>
    </source>
</evidence>
<dbReference type="GO" id="GO:0008381">
    <property type="term" value="F:mechanosensitive monoatomic ion channel activity"/>
    <property type="evidence" value="ECO:0007669"/>
    <property type="project" value="InterPro"/>
</dbReference>
<dbReference type="PANTHER" id="PTHR13167">
    <property type="entry name" value="PIEZO-TYPE MECHANOSENSITIVE ION CHANNEL COMPONENT"/>
    <property type="match status" value="1"/>
</dbReference>
<dbReference type="WBParaSite" id="EVEC_0000154401-mRNA-1">
    <property type="protein sequence ID" value="EVEC_0000154401-mRNA-1"/>
    <property type="gene ID" value="EVEC_0000154401"/>
</dbReference>
<dbReference type="InterPro" id="IPR056770">
    <property type="entry name" value="Piezo_THU9_anchor"/>
</dbReference>
<evidence type="ECO:0000256" key="11">
    <source>
        <dbReference type="SAM" id="Coils"/>
    </source>
</evidence>
<keyword evidence="19" id="KW-1185">Reference proteome</keyword>
<dbReference type="InterPro" id="IPR031334">
    <property type="entry name" value="Piezo_cap_dom"/>
</dbReference>
<proteinExistence type="inferred from homology"/>
<dbReference type="InterPro" id="IPR056768">
    <property type="entry name" value="THU_Piezo"/>
</dbReference>
<protein>
    <recommendedName>
        <fullName evidence="10">Piezo-type mechanosensitive ion channel component</fullName>
    </recommendedName>
</protein>
<dbReference type="GO" id="GO:0005886">
    <property type="term" value="C:plasma membrane"/>
    <property type="evidence" value="ECO:0007669"/>
    <property type="project" value="UniProtKB-SubCell"/>
</dbReference>
<evidence type="ECO:0000256" key="9">
    <source>
        <dbReference type="ARBA" id="ARBA00023303"/>
    </source>
</evidence>
<dbReference type="OrthoDB" id="303066at2759"/>
<evidence type="ECO:0000259" key="16">
    <source>
        <dbReference type="Pfam" id="PF24871"/>
    </source>
</evidence>
<feature type="region of interest" description="Disordered" evidence="12">
    <location>
        <begin position="1662"/>
        <end position="1705"/>
    </location>
</feature>
<dbReference type="Proteomes" id="UP000274131">
    <property type="component" value="Unassembled WGS sequence"/>
</dbReference>
<sequence length="2373" mass="270822">MRVLIEDYLCDFLCKVIEAKTMSILEGVERREKEGERWKQLSGGGRAFLRPSFISLLYVGLALIAPLLPSITSRVPAATKTYLFVTFAVSLLASLLQLIYQVYAVTSHNFDKVDFCDRSDYRYWMNQLGLIRFLFRIRTDLGFRATRVIFPEILSFLFSLLALVVCVGMKERRIEFSPRPNIVSVRDASRSSLSAVRITSIANGLILGLRRASDVVVVFMVLIAGVISTSPFAFGIYILFFRLIGFSPLLTVNCSSWWDLEINKMNPWTHFANFVLVLFVYYLVITQFCWTRFGVLHKSLQPTSGSSSVHEDNFTNTEPVESNPVIKREVHDVDESGSQTFALQLLAESDEGGAREQMELQRMRSSTLYRQQVSCIFKGVDGRETLTSQGLITVLSFILYHSYVFALLAMMVSFAKMSQLWSLWYHSVFGLIFLLAACFLWVFKDTRSAAMTVSAVILAYGEFLFQFLLTAQYVCSMDIADKLPSADLINWIGFIKATNREDAFFVLLVKCLLCLPLFILYRHHCREKYYENLNVRERARWLSYGTFASGASVNANAAGQPDSLDESRGAQAVSLLTEILTKYWIFVVHIVILWTSLQNPPVLFTVGYFLIFSLSILLFLVKNFFFGSYSTLFTRLLAPLSFYVVAMLQLKFFHGPWSRLVATPTVQVNEANVLSEDPERLMSGSVSSHPSLWHVEVDGYEEKPLVLDKHYHARMAGRNIAWLDSKTCYEKAKECWDWIVDALWRLAETHFIKLVLLILTVIAVNDICALNLVLILFVSLASCLPVLAKLLSLLLCVFLSVFSVARMLYQLRRVSNATYAGLDFGKADCNISYPMFDNSTIKWLGFKTVPDIWSYVLHLVLAIIFIAAHFVIVYRQRHMRRLRGEQNSSRGLIFPEAQPSIIDHNGPCRLGANGFTWFIAFGVAHYFLRFLKENYPWSSWLSTTREDDLVSQNDNLVAFLDLGSYTLPLKTANLIGDFFLLVAVACQEYVFRIEGCKNPPPAAGDNVSVYKNGVYIFSSENPYYDFVIAVFMYGHWATVIMVFIAGLGGVSLFALGYILLAFMILWKGTTLYTMKNYRRTLLLWKTILLYNVIVMFFKVALQLVGCVFVDKLLSWCSIRQLFSIVCVSTMSGHGNSYYFPQQDDFDKNCPVQKSETQIGFDTLAFLFLVMQLRILHSYYFQHCMLDFRAEAVLINRGAILTNQLIRKEMKEQNEQQQQKFIEIRDRTEKIRKTYEEQERRAQVLKKLNSTDGIYITKILTASVSSLLLCFANGKDVCLSIAQRSEESLVDLGDPFPEYGLRFMDIDAKRAGDYYMFDYDPNTDVPTEYVESYAPEVTPGATDSTKLDPAQLLHTAIQRDLAIAQTLSAVKEAEQIEDENKRMIEAVSSGSEHPGTSTQVEDTADGGEETSQGLGEKILVGLRFVRKLFHSFLNWVATFLNRRSRDHRYVAFVLSKEKANLKRELREMLVDTSQPVISVRQQFETSNLACVNSESDISRLEKDALDNWQQKNVYSRFVIAVAYCISAHTDILCYVIAVIGHARCGGIISLILPMLVFLWGTLATPRPPRIFWVVLIGYTQLCVVTKFIFQFGFFPWNRTSVHIKNENAVSSWPGILGVRKEDFYAFWDVWIFSALFFHRYVLRKMGLWKDAASSDESFVEDATTSGNHHVTDPEGIHSEIQHPNMSPTGDSASENAEVQEGAQQESELVEKKQVVFDDLLLRFVSEDRSTAKGNRWVISQFIHQLFHPKYRYIRDLYPFMFLLDVLCFFIIVFGFSSFGYGGSGSVVKDIQSNRVPITFVVMLFVLSIMIVIDRALYLRKTVLWKLVYQVITVIFLHIYIFFVLPQSVTYQPSWLNKTAQLLYIVKCIYLLVSAWQIRNGYPSLCVGNLITHSYGFANMIMFKIFMCMPFMFELRTSIDWAWTDTSMPIFDFFNMENFFATIYSLKCSRTYEQNFPAKRGEAKSHTVKYAMGIPVILILILIVWAPLIAFAFLNRIGTVLLPVSVQMTISLEGYPALYSIEAQGIELENLTPREYQMLVDNFSDPYSALDQKWVSRARQAVAFIHEYGTGDILKIRFRPESEHFWSISSDSLTAMKYELEKENETVNAIVKLKFERTRADETKEPIVHSGRFSIPLLSGSETRSALVDALNNSSKSREVTFLNALPPYVTIPNEGEIKPTYALHSVMYANADKSSELAFSNLTLTLGGEGESGALWSCKLVENEVTRSKTLPLDPIKYGSNSTVKYVQMVAFVDRVFPTFISKFAQGGIIAMYIALVLLIWQKVRGVLTSQPLDVMISEIPNPDHLLKICQDIYLVREAKDFVLEQLLVLIRQLNSVCFVHYKCVLQDLYAKLIFLFRSPATLIRWTRYKPKSE</sequence>
<dbReference type="InterPro" id="IPR027272">
    <property type="entry name" value="Piezo"/>
</dbReference>
<dbReference type="Pfam" id="PF15917">
    <property type="entry name" value="Piezo_TM25-28"/>
    <property type="match status" value="1"/>
</dbReference>
<organism evidence="20">
    <name type="scientific">Enterobius vermicularis</name>
    <name type="common">Human pinworm</name>
    <dbReference type="NCBI Taxonomy" id="51028"/>
    <lineage>
        <taxon>Eukaryota</taxon>
        <taxon>Metazoa</taxon>
        <taxon>Ecdysozoa</taxon>
        <taxon>Nematoda</taxon>
        <taxon>Chromadorea</taxon>
        <taxon>Rhabditida</taxon>
        <taxon>Spirurina</taxon>
        <taxon>Oxyuridomorpha</taxon>
        <taxon>Oxyuroidea</taxon>
        <taxon>Oxyuridae</taxon>
        <taxon>Enterobius</taxon>
    </lineage>
</organism>
<feature type="domain" description="Piezo TM1-24" evidence="16">
    <location>
        <begin position="241"/>
        <end position="625"/>
    </location>
</feature>
<feature type="compositionally biased region" description="Basic and acidic residues" evidence="12">
    <location>
        <begin position="1668"/>
        <end position="1679"/>
    </location>
</feature>
<feature type="domain" description="Piezo THU9 and anchor" evidence="17">
    <location>
        <begin position="1753"/>
        <end position="1990"/>
    </location>
</feature>
<dbReference type="GO" id="GO:0050982">
    <property type="term" value="P:detection of mechanical stimulus"/>
    <property type="evidence" value="ECO:0007669"/>
    <property type="project" value="TreeGrafter"/>
</dbReference>
<keyword evidence="7" id="KW-0406">Ion transport</keyword>
<evidence type="ECO:0000256" key="12">
    <source>
        <dbReference type="SAM" id="MobiDB-lite"/>
    </source>
</evidence>
<keyword evidence="6" id="KW-1133">Transmembrane helix</keyword>
<evidence type="ECO:0000256" key="1">
    <source>
        <dbReference type="ARBA" id="ARBA00004651"/>
    </source>
</evidence>
<keyword evidence="9 10" id="KW-0407">Ion channel</keyword>
<feature type="domain" description="Piezo non-specific cation channel cap" evidence="13">
    <location>
        <begin position="2044"/>
        <end position="2327"/>
    </location>
</feature>
<evidence type="ECO:0000259" key="17">
    <source>
        <dbReference type="Pfam" id="PF24874"/>
    </source>
</evidence>
<dbReference type="Pfam" id="PF12166">
    <property type="entry name" value="Piezo_cap"/>
    <property type="match status" value="1"/>
</dbReference>
<reference evidence="20" key="1">
    <citation type="submission" date="2016-04" db="UniProtKB">
        <authorList>
            <consortium name="WormBaseParasite"/>
        </authorList>
    </citation>
    <scope>IDENTIFICATION</scope>
</reference>
<dbReference type="GO" id="GO:0071260">
    <property type="term" value="P:cellular response to mechanical stimulus"/>
    <property type="evidence" value="ECO:0007669"/>
    <property type="project" value="TreeGrafter"/>
</dbReference>
<evidence type="ECO:0000256" key="10">
    <source>
        <dbReference type="RuleBase" id="RU362023"/>
    </source>
</evidence>
<dbReference type="GO" id="GO:0042391">
    <property type="term" value="P:regulation of membrane potential"/>
    <property type="evidence" value="ECO:0007669"/>
    <property type="project" value="TreeGrafter"/>
</dbReference>
<keyword evidence="8" id="KW-0472">Membrane</keyword>
<comment type="subcellular location">
    <subcellularLocation>
        <location evidence="1">Cell membrane</location>
        <topology evidence="1">Multi-pass membrane protein</topology>
    </subcellularLocation>
    <subcellularLocation>
        <location evidence="10">Membrane</location>
        <topology evidence="10">Multi-pass membrane protein</topology>
    </subcellularLocation>
</comment>
<evidence type="ECO:0000256" key="4">
    <source>
        <dbReference type="ARBA" id="ARBA00022475"/>
    </source>
</evidence>
<feature type="compositionally biased region" description="Polar residues" evidence="12">
    <location>
        <begin position="1387"/>
        <end position="1400"/>
    </location>
</feature>
<dbReference type="STRING" id="51028.A0A0N4UVR3"/>
<gene>
    <name evidence="18" type="ORF">EVEC_LOCUS1252</name>
</gene>
<evidence type="ECO:0000256" key="8">
    <source>
        <dbReference type="ARBA" id="ARBA00023136"/>
    </source>
</evidence>
<evidence type="ECO:0000259" key="15">
    <source>
        <dbReference type="Pfam" id="PF23188"/>
    </source>
</evidence>
<dbReference type="PANTHER" id="PTHR13167:SF25">
    <property type="entry name" value="PIEZO-TYPE MECHANOSENSITIVE ION CHANNEL COMPONENT"/>
    <property type="match status" value="1"/>
</dbReference>
<feature type="coiled-coil region" evidence="11">
    <location>
        <begin position="1206"/>
        <end position="1247"/>
    </location>
</feature>
<evidence type="ECO:0000259" key="14">
    <source>
        <dbReference type="Pfam" id="PF15917"/>
    </source>
</evidence>
<keyword evidence="5" id="KW-0812">Transmembrane</keyword>
<feature type="domain" description="Piezo transmembrane helical unit" evidence="15">
    <location>
        <begin position="1526"/>
        <end position="1648"/>
    </location>
</feature>
<evidence type="ECO:0000256" key="3">
    <source>
        <dbReference type="ARBA" id="ARBA00022448"/>
    </source>
</evidence>
<feature type="compositionally biased region" description="Polar residues" evidence="12">
    <location>
        <begin position="1680"/>
        <end position="1705"/>
    </location>
</feature>
<reference evidence="18 19" key="2">
    <citation type="submission" date="2018-10" db="EMBL/GenBank/DDBJ databases">
        <authorList>
            <consortium name="Pathogen Informatics"/>
        </authorList>
    </citation>
    <scope>NUCLEOTIDE SEQUENCE [LARGE SCALE GENOMIC DNA]</scope>
</reference>
<keyword evidence="3" id="KW-0813">Transport</keyword>
<name>A0A0N4UVR3_ENTVE</name>
<evidence type="ECO:0000256" key="6">
    <source>
        <dbReference type="ARBA" id="ARBA00022989"/>
    </source>
</evidence>
<evidence type="ECO:0000313" key="18">
    <source>
        <dbReference type="EMBL" id="VDD86109.1"/>
    </source>
</evidence>
<evidence type="ECO:0000313" key="20">
    <source>
        <dbReference type="WBParaSite" id="EVEC_0000154401-mRNA-1"/>
    </source>
</evidence>
<dbReference type="Pfam" id="PF24874">
    <property type="entry name" value="Piezo_THU9_anchor"/>
    <property type="match status" value="1"/>
</dbReference>
<feature type="domain" description="Piezo TM25-28" evidence="14">
    <location>
        <begin position="1021"/>
        <end position="1242"/>
    </location>
</feature>
<dbReference type="GO" id="GO:0005261">
    <property type="term" value="F:monoatomic cation channel activity"/>
    <property type="evidence" value="ECO:0007669"/>
    <property type="project" value="TreeGrafter"/>
</dbReference>
<dbReference type="Pfam" id="PF24871">
    <property type="entry name" value="Piezo_TM1-24"/>
    <property type="match status" value="1"/>
</dbReference>
<evidence type="ECO:0000313" key="19">
    <source>
        <dbReference type="Proteomes" id="UP000274131"/>
    </source>
</evidence>
<keyword evidence="4" id="KW-1003">Cell membrane</keyword>
<dbReference type="EMBL" id="UXUI01007189">
    <property type="protein sequence ID" value="VDD86109.1"/>
    <property type="molecule type" value="Genomic_DNA"/>
</dbReference>
<evidence type="ECO:0000256" key="2">
    <source>
        <dbReference type="ARBA" id="ARBA00007821"/>
    </source>
</evidence>
<feature type="region of interest" description="Disordered" evidence="12">
    <location>
        <begin position="1386"/>
        <end position="1410"/>
    </location>
</feature>
<dbReference type="InterPro" id="IPR056769">
    <property type="entry name" value="Piezo_TM1-24"/>
</dbReference>
<dbReference type="Pfam" id="PF23188">
    <property type="entry name" value="THU_Piezo1"/>
    <property type="match status" value="1"/>
</dbReference>
<evidence type="ECO:0000256" key="7">
    <source>
        <dbReference type="ARBA" id="ARBA00023065"/>
    </source>
</evidence>
<accession>A0A0N4UVR3</accession>